<dbReference type="AlphaFoldDB" id="A0A2I0I700"/>
<name>A0A2I0I700_PUNGR</name>
<dbReference type="Proteomes" id="UP000233551">
    <property type="component" value="Unassembled WGS sequence"/>
</dbReference>
<dbReference type="STRING" id="22663.A0A2I0I700"/>
<protein>
    <submittedName>
        <fullName evidence="1">Uncharacterized protein</fullName>
    </submittedName>
</protein>
<evidence type="ECO:0000313" key="2">
    <source>
        <dbReference type="Proteomes" id="UP000233551"/>
    </source>
</evidence>
<accession>A0A2I0I700</accession>
<proteinExistence type="predicted"/>
<dbReference type="GeneID" id="116209277"/>
<organism evidence="1 2">
    <name type="scientific">Punica granatum</name>
    <name type="common">Pomegranate</name>
    <dbReference type="NCBI Taxonomy" id="22663"/>
    <lineage>
        <taxon>Eukaryota</taxon>
        <taxon>Viridiplantae</taxon>
        <taxon>Streptophyta</taxon>
        <taxon>Embryophyta</taxon>
        <taxon>Tracheophyta</taxon>
        <taxon>Spermatophyta</taxon>
        <taxon>Magnoliopsida</taxon>
        <taxon>eudicotyledons</taxon>
        <taxon>Gunneridae</taxon>
        <taxon>Pentapetalae</taxon>
        <taxon>rosids</taxon>
        <taxon>malvids</taxon>
        <taxon>Myrtales</taxon>
        <taxon>Lythraceae</taxon>
        <taxon>Punica</taxon>
    </lineage>
</organism>
<dbReference type="EMBL" id="PGOL01003762">
    <property type="protein sequence ID" value="PKI39741.1"/>
    <property type="molecule type" value="Genomic_DNA"/>
</dbReference>
<gene>
    <name evidence="1" type="ORF">CRG98_039786</name>
</gene>
<dbReference type="PANTHER" id="PTHR36051:SF2">
    <property type="entry name" value="DYNAMIN"/>
    <property type="match status" value="1"/>
</dbReference>
<comment type="caution">
    <text evidence="1">The sequence shown here is derived from an EMBL/GenBank/DDBJ whole genome shotgun (WGS) entry which is preliminary data.</text>
</comment>
<evidence type="ECO:0000313" key="1">
    <source>
        <dbReference type="EMBL" id="PKI39741.1"/>
    </source>
</evidence>
<keyword evidence="2" id="KW-1185">Reference proteome</keyword>
<dbReference type="PANTHER" id="PTHR36051">
    <property type="entry name" value="DYNAMIN"/>
    <property type="match status" value="1"/>
</dbReference>
<reference evidence="1 2" key="1">
    <citation type="submission" date="2017-11" db="EMBL/GenBank/DDBJ databases">
        <title>De-novo sequencing of pomegranate (Punica granatum L.) genome.</title>
        <authorList>
            <person name="Akparov Z."/>
            <person name="Amiraslanov A."/>
            <person name="Hajiyeva S."/>
            <person name="Abbasov M."/>
            <person name="Kaur K."/>
            <person name="Hamwieh A."/>
            <person name="Solovyev V."/>
            <person name="Salamov A."/>
            <person name="Braich B."/>
            <person name="Kosarev P."/>
            <person name="Mahmoud A."/>
            <person name="Hajiyev E."/>
            <person name="Babayeva S."/>
            <person name="Izzatullayeva V."/>
            <person name="Mammadov A."/>
            <person name="Mammadov A."/>
            <person name="Sharifova S."/>
            <person name="Ojaghi J."/>
            <person name="Eynullazada K."/>
            <person name="Bayramov B."/>
            <person name="Abdulazimova A."/>
            <person name="Shahmuradov I."/>
        </authorList>
    </citation>
    <scope>NUCLEOTIDE SEQUENCE [LARGE SCALE GENOMIC DNA]</scope>
    <source>
        <strain evidence="2">cv. AG2017</strain>
        <tissue evidence="1">Leaf</tissue>
    </source>
</reference>
<dbReference type="OrthoDB" id="1934430at2759"/>
<sequence length="328" mass="34602">MDQSSGGSSSDTAGIGVGGGGGGGGIVVGKQRRAGFQGIRVQNPFTFKVGQVFTGFGVGCGVGIGVGRPINMGAIPVVNQVMSATRGATDAFSGVTAHVNNALKKVGAKNIEAGIGCGVGFGHGFGVGLALKPGVMNQIQSSFIQLMTKMMSKFGMGPNLPIGPGALPGSLQGGMSMISGPLSQSPMGNMMQLGTKSLDNTSQTLPGYGNMGFSSYQSIASSSSPDLSVESRTEKVLSSFLQNPVLKQEDDTKLNDLVGSLRSENNMLQMVLKHQRIIEELQEENEKLRQILIEDLKVSPSKIDTSYWSKRWSPCTDCFECRRKQRRK</sequence>